<comment type="caution">
    <text evidence="7">The sequence shown here is derived from an EMBL/GenBank/DDBJ whole genome shotgun (WGS) entry which is preliminary data.</text>
</comment>
<dbReference type="SMART" id="SM00327">
    <property type="entry name" value="VWA"/>
    <property type="match status" value="1"/>
</dbReference>
<evidence type="ECO:0000256" key="2">
    <source>
        <dbReference type="ARBA" id="ARBA00022525"/>
    </source>
</evidence>
<proteinExistence type="predicted"/>
<dbReference type="SUPFAM" id="SSF53300">
    <property type="entry name" value="vWA-like"/>
    <property type="match status" value="1"/>
</dbReference>
<keyword evidence="5" id="KW-0325">Glycoprotein</keyword>
<comment type="subcellular location">
    <subcellularLocation>
        <location evidence="1">Secreted</location>
    </subcellularLocation>
</comment>
<dbReference type="InterPro" id="IPR002035">
    <property type="entry name" value="VWF_A"/>
</dbReference>
<keyword evidence="4" id="KW-0677">Repeat</keyword>
<sequence length="290" mass="30938">MDTHGKIPRGILSAARGPAQKVRIGCSDTFKMRKQRHLPSVAVFCLLLSGLALTRAQQQADVKNGTAADITFLVDPSWSTGEERFQLVREFLCDVVEALAVGDNDFRFALVQFDGNPHTELLLSTFRTKQEVLSHFSNMSYPGGSNQTGEGLESIMHGHLPRAAGSRAGDGVPQVLVVLTDGRADAGLALPSARLTAADVNVFAVGVKDADEAALKEIASEPFDTHVFRLENSTSLRDVVGNLVSFVHLSVALGRAGDTEAPKDVTGNGNAAELLPASLVVGDELGTRWH</sequence>
<dbReference type="PRINTS" id="PR00453">
    <property type="entry name" value="VWFADOMAIN"/>
</dbReference>
<feature type="domain" description="VWFA" evidence="6">
    <location>
        <begin position="69"/>
        <end position="243"/>
    </location>
</feature>
<reference evidence="7 8" key="1">
    <citation type="journal article" date="2020" name="Nature">
        <title>Six reference-quality genomes reveal evolution of bat adaptations.</title>
        <authorList>
            <person name="Jebb D."/>
            <person name="Huang Z."/>
            <person name="Pippel M."/>
            <person name="Hughes G.M."/>
            <person name="Lavrichenko K."/>
            <person name="Devanna P."/>
            <person name="Winkler S."/>
            <person name="Jermiin L.S."/>
            <person name="Skirmuntt E.C."/>
            <person name="Katzourakis A."/>
            <person name="Burkitt-Gray L."/>
            <person name="Ray D.A."/>
            <person name="Sullivan K.A.M."/>
            <person name="Roscito J.G."/>
            <person name="Kirilenko B.M."/>
            <person name="Davalos L.M."/>
            <person name="Corthals A.P."/>
            <person name="Power M.L."/>
            <person name="Jones G."/>
            <person name="Ransome R.D."/>
            <person name="Dechmann D.K.N."/>
            <person name="Locatelli A.G."/>
            <person name="Puechmaille S.J."/>
            <person name="Fedrigo O."/>
            <person name="Jarvis E.D."/>
            <person name="Hiller M."/>
            <person name="Vernes S.C."/>
            <person name="Myers E.W."/>
            <person name="Teeling E.C."/>
        </authorList>
    </citation>
    <scope>NUCLEOTIDE SEQUENCE [LARGE SCALE GENOMIC DNA]</scope>
    <source>
        <strain evidence="7">MRouAeg1</strain>
        <tissue evidence="7">Muscle</tissue>
    </source>
</reference>
<evidence type="ECO:0000313" key="7">
    <source>
        <dbReference type="EMBL" id="KAF6494332.1"/>
    </source>
</evidence>
<dbReference type="PANTHER" id="PTHR24020:SF13">
    <property type="entry name" value="COLLAGEN ALPHA-3(VI) CHAIN"/>
    <property type="match status" value="1"/>
</dbReference>
<dbReference type="InterPro" id="IPR050525">
    <property type="entry name" value="ECM_Assembly_Org"/>
</dbReference>
<dbReference type="Proteomes" id="UP000593571">
    <property type="component" value="Unassembled WGS sequence"/>
</dbReference>
<dbReference type="PANTHER" id="PTHR24020">
    <property type="entry name" value="COLLAGEN ALPHA"/>
    <property type="match status" value="1"/>
</dbReference>
<dbReference type="GO" id="GO:0005615">
    <property type="term" value="C:extracellular space"/>
    <property type="evidence" value="ECO:0007669"/>
    <property type="project" value="TreeGrafter"/>
</dbReference>
<keyword evidence="2" id="KW-0964">Secreted</keyword>
<dbReference type="EMBL" id="JACASE010000002">
    <property type="protein sequence ID" value="KAF6494332.1"/>
    <property type="molecule type" value="Genomic_DNA"/>
</dbReference>
<keyword evidence="8" id="KW-1185">Reference proteome</keyword>
<keyword evidence="7" id="KW-0176">Collagen</keyword>
<gene>
    <name evidence="7" type="ORF">HJG63_003167</name>
</gene>
<dbReference type="GO" id="GO:0005581">
    <property type="term" value="C:collagen trimer"/>
    <property type="evidence" value="ECO:0007669"/>
    <property type="project" value="UniProtKB-KW"/>
</dbReference>
<accession>A0A7J8JE08</accession>
<dbReference type="PROSITE" id="PS50234">
    <property type="entry name" value="VWFA"/>
    <property type="match status" value="1"/>
</dbReference>
<dbReference type="Gene3D" id="3.40.50.410">
    <property type="entry name" value="von Willebrand factor, type A domain"/>
    <property type="match status" value="1"/>
</dbReference>
<evidence type="ECO:0000256" key="3">
    <source>
        <dbReference type="ARBA" id="ARBA00022729"/>
    </source>
</evidence>
<dbReference type="InterPro" id="IPR036465">
    <property type="entry name" value="vWFA_dom_sf"/>
</dbReference>
<evidence type="ECO:0000313" key="8">
    <source>
        <dbReference type="Proteomes" id="UP000593571"/>
    </source>
</evidence>
<name>A0A7J8JE08_ROUAE</name>
<evidence type="ECO:0000256" key="1">
    <source>
        <dbReference type="ARBA" id="ARBA00004613"/>
    </source>
</evidence>
<dbReference type="FunFam" id="3.40.50.410:FF:000004">
    <property type="entry name" value="collagen alpha-6(VI) chain"/>
    <property type="match status" value="1"/>
</dbReference>
<dbReference type="AlphaFoldDB" id="A0A7J8JE08"/>
<evidence type="ECO:0000256" key="5">
    <source>
        <dbReference type="ARBA" id="ARBA00023180"/>
    </source>
</evidence>
<keyword evidence="3" id="KW-0732">Signal</keyword>
<organism evidence="7 8">
    <name type="scientific">Rousettus aegyptiacus</name>
    <name type="common">Egyptian fruit bat</name>
    <name type="synonym">Pteropus aegyptiacus</name>
    <dbReference type="NCBI Taxonomy" id="9407"/>
    <lineage>
        <taxon>Eukaryota</taxon>
        <taxon>Metazoa</taxon>
        <taxon>Chordata</taxon>
        <taxon>Craniata</taxon>
        <taxon>Vertebrata</taxon>
        <taxon>Euteleostomi</taxon>
        <taxon>Mammalia</taxon>
        <taxon>Eutheria</taxon>
        <taxon>Laurasiatheria</taxon>
        <taxon>Chiroptera</taxon>
        <taxon>Yinpterochiroptera</taxon>
        <taxon>Pteropodoidea</taxon>
        <taxon>Pteropodidae</taxon>
        <taxon>Rousettinae</taxon>
        <taxon>Rousettus</taxon>
    </lineage>
</organism>
<protein>
    <submittedName>
        <fullName evidence="7">Collagen type VI alpha 3 chain</fullName>
    </submittedName>
</protein>
<dbReference type="Pfam" id="PF00092">
    <property type="entry name" value="VWA"/>
    <property type="match status" value="1"/>
</dbReference>
<evidence type="ECO:0000256" key="4">
    <source>
        <dbReference type="ARBA" id="ARBA00022737"/>
    </source>
</evidence>
<evidence type="ECO:0000259" key="6">
    <source>
        <dbReference type="PROSITE" id="PS50234"/>
    </source>
</evidence>